<dbReference type="EMBL" id="LGLV01000007">
    <property type="protein sequence ID" value="OBZ95448.1"/>
    <property type="molecule type" value="Genomic_DNA"/>
</dbReference>
<feature type="chain" id="PRO_5008890164" evidence="1">
    <location>
        <begin position="35"/>
        <end position="267"/>
    </location>
</feature>
<feature type="signal peptide" evidence="1">
    <location>
        <begin position="1"/>
        <end position="34"/>
    </location>
</feature>
<keyword evidence="1" id="KW-0732">Signal</keyword>
<dbReference type="Proteomes" id="UP000093111">
    <property type="component" value="Unassembled WGS sequence"/>
</dbReference>
<evidence type="ECO:0000256" key="1">
    <source>
        <dbReference type="SAM" id="SignalP"/>
    </source>
</evidence>
<keyword evidence="3" id="KW-1185">Reference proteome</keyword>
<dbReference type="STRING" id="1612624.ADU59_12870"/>
<evidence type="ECO:0000313" key="2">
    <source>
        <dbReference type="EMBL" id="OBZ95448.1"/>
    </source>
</evidence>
<organism evidence="2 3">
    <name type="scientific">Pararhizobium polonicum</name>
    <dbReference type="NCBI Taxonomy" id="1612624"/>
    <lineage>
        <taxon>Bacteria</taxon>
        <taxon>Pseudomonadati</taxon>
        <taxon>Pseudomonadota</taxon>
        <taxon>Alphaproteobacteria</taxon>
        <taxon>Hyphomicrobiales</taxon>
        <taxon>Rhizobiaceae</taxon>
        <taxon>Rhizobium/Agrobacterium group</taxon>
        <taxon>Pararhizobium</taxon>
    </lineage>
</organism>
<dbReference type="Pfam" id="PF11306">
    <property type="entry name" value="DUF3108"/>
    <property type="match status" value="1"/>
</dbReference>
<gene>
    <name evidence="2" type="ORF">ADU59_12870</name>
</gene>
<dbReference type="AlphaFoldDB" id="A0A1C7P2H5"/>
<protein>
    <submittedName>
        <fullName evidence="2">Uncharacterized protein</fullName>
    </submittedName>
</protein>
<proteinExistence type="predicted"/>
<accession>A0A1C7P2H5</accession>
<dbReference type="PATRIC" id="fig|1612624.7.peg.4473"/>
<comment type="caution">
    <text evidence="2">The sequence shown here is derived from an EMBL/GenBank/DDBJ whole genome shotgun (WGS) entry which is preliminary data.</text>
</comment>
<evidence type="ECO:0000313" key="3">
    <source>
        <dbReference type="Proteomes" id="UP000093111"/>
    </source>
</evidence>
<reference evidence="2 3" key="1">
    <citation type="journal article" date="2016" name="Syst. Appl. Microbiol.">
        <title>Pararhizobium polonicum sp. nov. isolated from tumors on stone fruit rootstocks.</title>
        <authorList>
            <person name="Pulawska J."/>
            <person name="Kuzmanovic N."/>
            <person name="Willems A."/>
            <person name="Pothier J.F."/>
        </authorList>
    </citation>
    <scope>NUCLEOTIDE SEQUENCE [LARGE SCALE GENOMIC DNA]</scope>
    <source>
        <strain evidence="2 3">F5.1</strain>
    </source>
</reference>
<dbReference type="InterPro" id="IPR021457">
    <property type="entry name" value="DUF3108"/>
</dbReference>
<sequence length="267" mass="29084">MNGNGRASGMNWRIGVSTLLAFAMATFSTGAARAVDVTHITDYSISLAGLPIAKASFHTELNANRYTISGTMNSAGLADIFAKTSGQTSVSGVVGRDRLSASEYSVRYQTGKKRRAIDVQFRDGDVTSASMKPARKIPKNWVPVTKEDMRNVVDPLSGLIFPGDTKVCPKSVPIFDGESRMDLKLSAKGTKPFKTDGFKGDVIVCGIQFVPKSGYRKGREDVDYLRKLETMEIWFAKADAVNVYAPVYVRIPTSYGPVTIWATRFGS</sequence>
<name>A0A1C7P2H5_9HYPH</name>